<evidence type="ECO:0000256" key="2">
    <source>
        <dbReference type="ARBA" id="ARBA00009463"/>
    </source>
</evidence>
<dbReference type="Gene3D" id="3.40.50.720">
    <property type="entry name" value="NAD(P)-binding Rossmann-like Domain"/>
    <property type="match status" value="1"/>
</dbReference>
<evidence type="ECO:0000259" key="5">
    <source>
        <dbReference type="Pfam" id="PF00725"/>
    </source>
</evidence>
<dbReference type="AlphaFoldDB" id="W9EDP6"/>
<protein>
    <submittedName>
        <fullName evidence="7">3-hydroxybutyryl-CoA dehydrogenase</fullName>
    </submittedName>
</protein>
<feature type="domain" description="3-hydroxyacyl-CoA dehydrogenase C-terminal" evidence="5">
    <location>
        <begin position="188"/>
        <end position="282"/>
    </location>
</feature>
<dbReference type="Pfam" id="PF00725">
    <property type="entry name" value="3HCDH"/>
    <property type="match status" value="1"/>
</dbReference>
<dbReference type="SUPFAM" id="SSF51735">
    <property type="entry name" value="NAD(P)-binding Rossmann-fold domains"/>
    <property type="match status" value="1"/>
</dbReference>
<dbReference type="PANTHER" id="PTHR48075">
    <property type="entry name" value="3-HYDROXYACYL-COA DEHYDROGENASE FAMILY PROTEIN"/>
    <property type="match status" value="1"/>
</dbReference>
<dbReference type="GO" id="GO:0006631">
    <property type="term" value="P:fatty acid metabolic process"/>
    <property type="evidence" value="ECO:0007669"/>
    <property type="project" value="InterPro"/>
</dbReference>
<dbReference type="InterPro" id="IPR036291">
    <property type="entry name" value="NAD(P)-bd_dom_sf"/>
</dbReference>
<evidence type="ECO:0000313" key="8">
    <source>
        <dbReference type="Proteomes" id="UP000019474"/>
    </source>
</evidence>
<dbReference type="SUPFAM" id="SSF48179">
    <property type="entry name" value="6-phosphogluconate dehydrogenase C-terminal domain-like"/>
    <property type="match status" value="1"/>
</dbReference>
<dbReference type="NCBIfam" id="NF006143">
    <property type="entry name" value="PRK08293.1"/>
    <property type="match status" value="1"/>
</dbReference>
<dbReference type="PIRSF" id="PIRSF000105">
    <property type="entry name" value="HCDH"/>
    <property type="match status" value="1"/>
</dbReference>
<dbReference type="InterPro" id="IPR013328">
    <property type="entry name" value="6PGD_dom2"/>
</dbReference>
<dbReference type="InterPro" id="IPR006176">
    <property type="entry name" value="3-OHacyl-CoA_DH_NAD-bd"/>
</dbReference>
<evidence type="ECO:0000256" key="4">
    <source>
        <dbReference type="PIRSR" id="PIRSR000105-1"/>
    </source>
</evidence>
<dbReference type="Proteomes" id="UP000019474">
    <property type="component" value="Unassembled WGS sequence"/>
</dbReference>
<comment type="pathway">
    <text evidence="1">Lipid metabolism; butanoate metabolism.</text>
</comment>
<reference evidence="7 8" key="1">
    <citation type="submission" date="2012-08" db="EMBL/GenBank/DDBJ databases">
        <title>Genome sequencing of Lactobacillus florum 8D.</title>
        <authorList>
            <person name="Kim E.B."/>
            <person name="Marco M.L."/>
        </authorList>
    </citation>
    <scope>NUCLEOTIDE SEQUENCE [LARGE SCALE GENOMIC DNA]</scope>
    <source>
        <strain evidence="7 8">8D</strain>
    </source>
</reference>
<comment type="caution">
    <text evidence="7">The sequence shown here is derived from an EMBL/GenBank/DDBJ whole genome shotgun (WGS) entry which is preliminary data.</text>
</comment>
<accession>W9EDP6</accession>
<dbReference type="InterPro" id="IPR006108">
    <property type="entry name" value="3HC_DH_C"/>
</dbReference>
<dbReference type="Pfam" id="PF02737">
    <property type="entry name" value="3HCDH_N"/>
    <property type="match status" value="1"/>
</dbReference>
<dbReference type="OrthoDB" id="9771883at2"/>
<sequence length="294" mass="32675">MTYQNVTIIGGGVLGAQIALVSALHGKNVTIWGRKNQSLDKARQRVTLYSQAATKFLKLSHQQLEQSSTNLHYLTDLETAVANADLVIECLPENRALKHDFFKRFAQIAPQKTVIATNTSTMLPSEFAEDTGRPTKFLAYHFANEIWKYNTAEIMPQSQTDPQLIDTFIAYSKEIGMVPLVIHKEQAGYLLNSMLIPFLQAALNLWGTDVANFQTNDKTWMIATGSAIGPFGYLDLIGIRTILAIGEADEQTDLSQPVYTKIKNMLAAGHIGVETGQGFYTYPHPAYQQADFLK</sequence>
<keyword evidence="3" id="KW-0560">Oxidoreductase</keyword>
<comment type="similarity">
    <text evidence="2">Belongs to the 3-hydroxyacyl-CoA dehydrogenase family.</text>
</comment>
<dbReference type="PATRIC" id="fig|1221538.3.peg.852"/>
<dbReference type="GO" id="GO:0070403">
    <property type="term" value="F:NAD+ binding"/>
    <property type="evidence" value="ECO:0007669"/>
    <property type="project" value="InterPro"/>
</dbReference>
<dbReference type="Gene3D" id="1.10.1040.10">
    <property type="entry name" value="N-(1-d-carboxylethyl)-l-norvaline Dehydrogenase, domain 2"/>
    <property type="match status" value="1"/>
</dbReference>
<dbReference type="GO" id="GO:0016616">
    <property type="term" value="F:oxidoreductase activity, acting on the CH-OH group of donors, NAD or NADP as acceptor"/>
    <property type="evidence" value="ECO:0007669"/>
    <property type="project" value="InterPro"/>
</dbReference>
<dbReference type="RefSeq" id="WP_035422142.1">
    <property type="nucleotide sequence ID" value="NZ_ALXG01000034.1"/>
</dbReference>
<evidence type="ECO:0000313" key="7">
    <source>
        <dbReference type="EMBL" id="ETO40248.1"/>
    </source>
</evidence>
<dbReference type="InterPro" id="IPR008927">
    <property type="entry name" value="6-PGluconate_DH-like_C_sf"/>
</dbReference>
<gene>
    <name evidence="7" type="ORF">B808_844</name>
</gene>
<evidence type="ECO:0000256" key="3">
    <source>
        <dbReference type="ARBA" id="ARBA00023002"/>
    </source>
</evidence>
<proteinExistence type="inferred from homology"/>
<dbReference type="EMBL" id="ALXG01000034">
    <property type="protein sequence ID" value="ETO40248.1"/>
    <property type="molecule type" value="Genomic_DNA"/>
</dbReference>
<feature type="site" description="Important for catalytic activity" evidence="4">
    <location>
        <position position="141"/>
    </location>
</feature>
<dbReference type="InterPro" id="IPR022694">
    <property type="entry name" value="3-OHacyl-CoA_DH"/>
</dbReference>
<organism evidence="7 8">
    <name type="scientific">Fructilactobacillus florum 8D</name>
    <dbReference type="NCBI Taxonomy" id="1221538"/>
    <lineage>
        <taxon>Bacteria</taxon>
        <taxon>Bacillati</taxon>
        <taxon>Bacillota</taxon>
        <taxon>Bacilli</taxon>
        <taxon>Lactobacillales</taxon>
        <taxon>Lactobacillaceae</taxon>
        <taxon>Fructilactobacillus</taxon>
    </lineage>
</organism>
<keyword evidence="8" id="KW-1185">Reference proteome</keyword>
<evidence type="ECO:0000259" key="6">
    <source>
        <dbReference type="Pfam" id="PF02737"/>
    </source>
</evidence>
<name>W9EDP6_9LACO</name>
<feature type="domain" description="3-hydroxyacyl-CoA dehydrogenase NAD binding" evidence="6">
    <location>
        <begin position="5"/>
        <end position="184"/>
    </location>
</feature>
<dbReference type="PANTHER" id="PTHR48075:SF5">
    <property type="entry name" value="3-HYDROXYBUTYRYL-COA DEHYDROGENASE"/>
    <property type="match status" value="1"/>
</dbReference>
<evidence type="ECO:0000256" key="1">
    <source>
        <dbReference type="ARBA" id="ARBA00005086"/>
    </source>
</evidence>